<dbReference type="GO" id="GO:0004104">
    <property type="term" value="F:cholinesterase activity"/>
    <property type="evidence" value="ECO:0007669"/>
    <property type="project" value="InterPro"/>
</dbReference>
<sequence length="528" mass="57097">MSISIISVFFIALLTRDILATSAGYGHDTAPTATIDSGSVVGQTTSIPGGKIPINKYLGVPFAAPPVRFEPPMRPTPWSEPFDASEYGPACIQQFPYQPSPSRDQVIAWFNTPPPPAGESEDCLNVNIYAPATPGKKPVMFWIYGGSLQFGANSLPNYDGSSIAANQDVVVVTVNYRTNVFGFPGSPLLPNAAENLGQHRWLDQHFALDWVQRNIHAFGGDPKQVVIFGESAGAASVDALVTSYTHDPPFSGAIMESGQATFFATNANATAPWNTMVLALNCSAASDVLACVRAVSATTIKSVIEHGNIVFRPVKDNITYVAHPWAARKQGNIAPVPILIGNNANEGRIFTVGFNTTQEYLAAFLPNMPQSFYDAVLAEYPIGSPGISNEFEQESAIDTDYRFQCAASNVANASIQAGFPTWRYFFNASFANTQFFSDAGVYHSSEIQEIFGTYPRGGVTTKQETLSAYMQKAWAAFANHPKAGPGWVQIPNIGVLGSPGHGLEYNIPESTLDRRCHLYQSIYEALYS</sequence>
<keyword evidence="8" id="KW-1185">Reference proteome</keyword>
<evidence type="ECO:0000256" key="1">
    <source>
        <dbReference type="ARBA" id="ARBA00005964"/>
    </source>
</evidence>
<feature type="signal peptide" evidence="5">
    <location>
        <begin position="1"/>
        <end position="20"/>
    </location>
</feature>
<dbReference type="InterPro" id="IPR029058">
    <property type="entry name" value="AB_hydrolase_fold"/>
</dbReference>
<keyword evidence="2 5" id="KW-0378">Hydrolase</keyword>
<dbReference type="EMBL" id="ML978135">
    <property type="protein sequence ID" value="KAF2094079.1"/>
    <property type="molecule type" value="Genomic_DNA"/>
</dbReference>
<comment type="similarity">
    <text evidence="1 5">Belongs to the type-B carboxylesterase/lipase family.</text>
</comment>
<keyword evidence="3" id="KW-1015">Disulfide bond</keyword>
<evidence type="ECO:0000256" key="4">
    <source>
        <dbReference type="PIRSR" id="PIRSR600997-1"/>
    </source>
</evidence>
<dbReference type="EC" id="3.1.1.-" evidence="5"/>
<reference evidence="7" key="1">
    <citation type="journal article" date="2020" name="Stud. Mycol.">
        <title>101 Dothideomycetes genomes: a test case for predicting lifestyles and emergence of pathogens.</title>
        <authorList>
            <person name="Haridas S."/>
            <person name="Albert R."/>
            <person name="Binder M."/>
            <person name="Bloem J."/>
            <person name="Labutti K."/>
            <person name="Salamov A."/>
            <person name="Andreopoulos B."/>
            <person name="Baker S."/>
            <person name="Barry K."/>
            <person name="Bills G."/>
            <person name="Bluhm B."/>
            <person name="Cannon C."/>
            <person name="Castanera R."/>
            <person name="Culley D."/>
            <person name="Daum C."/>
            <person name="Ezra D."/>
            <person name="Gonzalez J."/>
            <person name="Henrissat B."/>
            <person name="Kuo A."/>
            <person name="Liang C."/>
            <person name="Lipzen A."/>
            <person name="Lutzoni F."/>
            <person name="Magnuson J."/>
            <person name="Mondo S."/>
            <person name="Nolan M."/>
            <person name="Ohm R."/>
            <person name="Pangilinan J."/>
            <person name="Park H.-J."/>
            <person name="Ramirez L."/>
            <person name="Alfaro M."/>
            <person name="Sun H."/>
            <person name="Tritt A."/>
            <person name="Yoshinaga Y."/>
            <person name="Zwiers L.-H."/>
            <person name="Turgeon B."/>
            <person name="Goodwin S."/>
            <person name="Spatafora J."/>
            <person name="Crous P."/>
            <person name="Grigoriev I."/>
        </authorList>
    </citation>
    <scope>NUCLEOTIDE SEQUENCE</scope>
    <source>
        <strain evidence="7">CBS 133067</strain>
    </source>
</reference>
<comment type="caution">
    <text evidence="7">The sequence shown here is derived from an EMBL/GenBank/DDBJ whole genome shotgun (WGS) entry which is preliminary data.</text>
</comment>
<feature type="active site" description="Acyl-ester intermediate" evidence="4">
    <location>
        <position position="231"/>
    </location>
</feature>
<dbReference type="SUPFAM" id="SSF53474">
    <property type="entry name" value="alpha/beta-Hydrolases"/>
    <property type="match status" value="1"/>
</dbReference>
<dbReference type="AlphaFoldDB" id="A0A9P4I589"/>
<feature type="active site" description="Charge relay system" evidence="4">
    <location>
        <position position="443"/>
    </location>
</feature>
<feature type="domain" description="Carboxylesterase type B" evidence="6">
    <location>
        <begin position="31"/>
        <end position="480"/>
    </location>
</feature>
<evidence type="ECO:0000259" key="6">
    <source>
        <dbReference type="Pfam" id="PF00135"/>
    </source>
</evidence>
<evidence type="ECO:0000313" key="7">
    <source>
        <dbReference type="EMBL" id="KAF2094079.1"/>
    </source>
</evidence>
<dbReference type="InterPro" id="IPR019826">
    <property type="entry name" value="Carboxylesterase_B_AS"/>
</dbReference>
<name>A0A9P4I589_9PEZI</name>
<dbReference type="PRINTS" id="PR00878">
    <property type="entry name" value="CHOLNESTRASE"/>
</dbReference>
<dbReference type="Proteomes" id="UP000799772">
    <property type="component" value="Unassembled WGS sequence"/>
</dbReference>
<dbReference type="Gene3D" id="3.40.50.1820">
    <property type="entry name" value="alpha/beta hydrolase"/>
    <property type="match status" value="1"/>
</dbReference>
<accession>A0A9P4I589</accession>
<keyword evidence="5" id="KW-0732">Signal</keyword>
<dbReference type="InterPro" id="IPR000997">
    <property type="entry name" value="Cholinesterase"/>
</dbReference>
<gene>
    <name evidence="7" type="ORF">NA57DRAFT_47144</name>
</gene>
<evidence type="ECO:0000256" key="2">
    <source>
        <dbReference type="ARBA" id="ARBA00022801"/>
    </source>
</evidence>
<dbReference type="PROSITE" id="PS00122">
    <property type="entry name" value="CARBOXYLESTERASE_B_1"/>
    <property type="match status" value="1"/>
</dbReference>
<dbReference type="InterPro" id="IPR002018">
    <property type="entry name" value="CarbesteraseB"/>
</dbReference>
<feature type="active site" description="Charge relay system" evidence="4">
    <location>
        <position position="346"/>
    </location>
</feature>
<evidence type="ECO:0000256" key="3">
    <source>
        <dbReference type="ARBA" id="ARBA00023157"/>
    </source>
</evidence>
<dbReference type="OrthoDB" id="408631at2759"/>
<dbReference type="InterPro" id="IPR050654">
    <property type="entry name" value="AChE-related_enzymes"/>
</dbReference>
<dbReference type="Pfam" id="PF00135">
    <property type="entry name" value="COesterase"/>
    <property type="match status" value="1"/>
</dbReference>
<organism evidence="7 8">
    <name type="scientific">Rhizodiscina lignyota</name>
    <dbReference type="NCBI Taxonomy" id="1504668"/>
    <lineage>
        <taxon>Eukaryota</taxon>
        <taxon>Fungi</taxon>
        <taxon>Dikarya</taxon>
        <taxon>Ascomycota</taxon>
        <taxon>Pezizomycotina</taxon>
        <taxon>Dothideomycetes</taxon>
        <taxon>Pleosporomycetidae</taxon>
        <taxon>Aulographales</taxon>
        <taxon>Rhizodiscinaceae</taxon>
        <taxon>Rhizodiscina</taxon>
    </lineage>
</organism>
<evidence type="ECO:0000256" key="5">
    <source>
        <dbReference type="RuleBase" id="RU361235"/>
    </source>
</evidence>
<protein>
    <recommendedName>
        <fullName evidence="5">Carboxylic ester hydrolase</fullName>
        <ecNumber evidence="5">3.1.1.-</ecNumber>
    </recommendedName>
</protein>
<evidence type="ECO:0000313" key="8">
    <source>
        <dbReference type="Proteomes" id="UP000799772"/>
    </source>
</evidence>
<dbReference type="PANTHER" id="PTHR43918:SF4">
    <property type="entry name" value="CARBOXYLIC ESTER HYDROLASE"/>
    <property type="match status" value="1"/>
</dbReference>
<proteinExistence type="inferred from homology"/>
<feature type="chain" id="PRO_5040538449" description="Carboxylic ester hydrolase" evidence="5">
    <location>
        <begin position="21"/>
        <end position="528"/>
    </location>
</feature>
<dbReference type="PANTHER" id="PTHR43918">
    <property type="entry name" value="ACETYLCHOLINESTERASE"/>
    <property type="match status" value="1"/>
</dbReference>